<feature type="binding site" evidence="11">
    <location>
        <begin position="66"/>
        <end position="72"/>
    </location>
    <ligand>
        <name>ATP</name>
        <dbReference type="ChEBI" id="CHEBI:30616"/>
    </ligand>
</feature>
<dbReference type="GO" id="GO:0005737">
    <property type="term" value="C:cytoplasm"/>
    <property type="evidence" value="ECO:0007669"/>
    <property type="project" value="UniProtKB-SubCell"/>
</dbReference>
<dbReference type="GeneID" id="97764281"/>
<dbReference type="AlphaFoldDB" id="A0A1H4A191"/>
<dbReference type="Gene3D" id="2.60.200.40">
    <property type="match status" value="1"/>
</dbReference>
<dbReference type="Pfam" id="PF00781">
    <property type="entry name" value="DAGK_cat"/>
    <property type="match status" value="1"/>
</dbReference>
<keyword evidence="7 11" id="KW-0460">Magnesium</keyword>
<dbReference type="GO" id="GO:0001727">
    <property type="term" value="F:lipid kinase activity"/>
    <property type="evidence" value="ECO:0007669"/>
    <property type="project" value="UniProtKB-UniRule"/>
</dbReference>
<evidence type="ECO:0000256" key="10">
    <source>
        <dbReference type="ARBA" id="ARBA00023264"/>
    </source>
</evidence>
<keyword evidence="3 11" id="KW-0479">Metal-binding</keyword>
<dbReference type="PANTHER" id="PTHR12358:SF106">
    <property type="entry name" value="LIPID KINASE YEGS"/>
    <property type="match status" value="1"/>
</dbReference>
<comment type="cofactor">
    <cofactor evidence="11">
        <name>Mg(2+)</name>
        <dbReference type="ChEBI" id="CHEBI:18420"/>
    </cofactor>
    <cofactor evidence="11">
        <name>Ca(2+)</name>
        <dbReference type="ChEBI" id="CHEBI:29108"/>
    </cofactor>
    <text evidence="11">Binds 1 Mg(2+) ion per subunit. Ca(2+) may be able to substitute.</text>
</comment>
<dbReference type="NCBIfam" id="TIGR00147">
    <property type="entry name" value="YegS/Rv2252/BmrU family lipid kinase"/>
    <property type="match status" value="1"/>
</dbReference>
<feature type="binding site" evidence="11">
    <location>
        <position position="40"/>
    </location>
    <ligand>
        <name>ATP</name>
        <dbReference type="ChEBI" id="CHEBI:30616"/>
    </ligand>
</feature>
<keyword evidence="10 11" id="KW-1208">Phospholipid metabolism</keyword>
<evidence type="ECO:0000313" key="14">
    <source>
        <dbReference type="Proteomes" id="UP000187280"/>
    </source>
</evidence>
<organism evidence="13 14">
    <name type="scientific">Lonsdalea quercina</name>
    <dbReference type="NCBI Taxonomy" id="71657"/>
    <lineage>
        <taxon>Bacteria</taxon>
        <taxon>Pseudomonadati</taxon>
        <taxon>Pseudomonadota</taxon>
        <taxon>Gammaproteobacteria</taxon>
        <taxon>Enterobacterales</taxon>
        <taxon>Pectobacteriaceae</taxon>
        <taxon>Lonsdalea</taxon>
    </lineage>
</organism>
<dbReference type="InterPro" id="IPR017438">
    <property type="entry name" value="ATP-NAD_kinase_N"/>
</dbReference>
<keyword evidence="2 11" id="KW-0808">Transferase</keyword>
<dbReference type="SMART" id="SM00046">
    <property type="entry name" value="DAGKc"/>
    <property type="match status" value="1"/>
</dbReference>
<evidence type="ECO:0000256" key="8">
    <source>
        <dbReference type="ARBA" id="ARBA00023098"/>
    </source>
</evidence>
<gene>
    <name evidence="13" type="ORF">SAMN02982996_01388</name>
</gene>
<dbReference type="Gene3D" id="3.40.50.10330">
    <property type="entry name" value="Probable inorganic polyphosphate/atp-NAD kinase, domain 1"/>
    <property type="match status" value="1"/>
</dbReference>
<evidence type="ECO:0000256" key="3">
    <source>
        <dbReference type="ARBA" id="ARBA00022723"/>
    </source>
</evidence>
<evidence type="ECO:0000256" key="4">
    <source>
        <dbReference type="ARBA" id="ARBA00022741"/>
    </source>
</evidence>
<evidence type="ECO:0000256" key="7">
    <source>
        <dbReference type="ARBA" id="ARBA00022842"/>
    </source>
</evidence>
<dbReference type="Proteomes" id="UP000187280">
    <property type="component" value="Unassembled WGS sequence"/>
</dbReference>
<evidence type="ECO:0000313" key="13">
    <source>
        <dbReference type="EMBL" id="SEA29677.1"/>
    </source>
</evidence>
<feature type="binding site" evidence="11">
    <location>
        <position position="220"/>
    </location>
    <ligand>
        <name>Mg(2+)</name>
        <dbReference type="ChEBI" id="CHEBI:18420"/>
    </ligand>
</feature>
<feature type="domain" description="DAGKc" evidence="12">
    <location>
        <begin position="2"/>
        <end position="133"/>
    </location>
</feature>
<dbReference type="InterPro" id="IPR005218">
    <property type="entry name" value="Diacylglycerol/lipid_kinase"/>
</dbReference>
<comment type="subcellular location">
    <subcellularLocation>
        <location evidence="11">Cytoplasm</location>
    </subcellularLocation>
</comment>
<feature type="binding site" evidence="11">
    <location>
        <position position="95"/>
    </location>
    <ligand>
        <name>ATP</name>
        <dbReference type="ChEBI" id="CHEBI:30616"/>
    </ligand>
</feature>
<dbReference type="EC" id="2.7.1.-" evidence="11"/>
<feature type="binding site" evidence="11">
    <location>
        <position position="215"/>
    </location>
    <ligand>
        <name>Mg(2+)</name>
        <dbReference type="ChEBI" id="CHEBI:18420"/>
    </ligand>
</feature>
<dbReference type="InterPro" id="IPR001206">
    <property type="entry name" value="Diacylglycerol_kinase_cat_dom"/>
</dbReference>
<evidence type="ECO:0000259" key="12">
    <source>
        <dbReference type="PROSITE" id="PS50146"/>
    </source>
</evidence>
<keyword evidence="9 11" id="KW-0594">Phospholipid biosynthesis</keyword>
<dbReference type="PANTHER" id="PTHR12358">
    <property type="entry name" value="SPHINGOSINE KINASE"/>
    <property type="match status" value="1"/>
</dbReference>
<dbReference type="EMBL" id="FNQS01000003">
    <property type="protein sequence ID" value="SEA29677.1"/>
    <property type="molecule type" value="Genomic_DNA"/>
</dbReference>
<protein>
    <recommendedName>
        <fullName evidence="11">Probable lipid kinase YegS-like</fullName>
        <ecNumber evidence="11">2.7.1.-</ecNumber>
    </recommendedName>
</protein>
<dbReference type="STRING" id="71657.SAMN02982996_01388"/>
<keyword evidence="14" id="KW-1185">Reference proteome</keyword>
<evidence type="ECO:0000256" key="9">
    <source>
        <dbReference type="ARBA" id="ARBA00023209"/>
    </source>
</evidence>
<evidence type="ECO:0000256" key="5">
    <source>
        <dbReference type="ARBA" id="ARBA00022777"/>
    </source>
</evidence>
<dbReference type="GO" id="GO:0008654">
    <property type="term" value="P:phospholipid biosynthetic process"/>
    <property type="evidence" value="ECO:0007669"/>
    <property type="project" value="UniProtKB-UniRule"/>
</dbReference>
<sequence length="300" mass="32385">MAQKPQSIIILNGKSSQNDELRQAVTVLREEGYPLHVRVTWEHGDALRYVREAIAMEADNVIAAGGDGTINEIAVALAHQEAEHRPCLGIVPLGTANDLATSCRIPTDLHQALRLAILGRATAIDLARVNDRHYFINMATGGFATRITTETPAAMKSALGGAAYVLNALLRIDTLKAERCQVKGPDFDWEGDTLVIAIGNGRQAGGGQQLCPDAVLNDGLLQLRVLSAKELLPNMMQALMSGGENPNVITTALPWLDISAPNEMTFNLDGEPLTDKHFRIEVVPAALRCRFPSPCPLLSE</sequence>
<dbReference type="GO" id="GO:0005886">
    <property type="term" value="C:plasma membrane"/>
    <property type="evidence" value="ECO:0007669"/>
    <property type="project" value="TreeGrafter"/>
</dbReference>
<accession>A0A1H4A191</accession>
<dbReference type="Pfam" id="PF19279">
    <property type="entry name" value="YegS_C"/>
    <property type="match status" value="1"/>
</dbReference>
<evidence type="ECO:0000256" key="2">
    <source>
        <dbReference type="ARBA" id="ARBA00022679"/>
    </source>
</evidence>
<dbReference type="InterPro" id="IPR016064">
    <property type="entry name" value="NAD/diacylglycerol_kinase_sf"/>
</dbReference>
<dbReference type="HAMAP" id="MF_01377">
    <property type="entry name" value="YegS"/>
    <property type="match status" value="1"/>
</dbReference>
<dbReference type="eggNOG" id="COG1597">
    <property type="taxonomic scope" value="Bacteria"/>
</dbReference>
<dbReference type="GO" id="GO:0000287">
    <property type="term" value="F:magnesium ion binding"/>
    <property type="evidence" value="ECO:0007669"/>
    <property type="project" value="UniProtKB-UniRule"/>
</dbReference>
<dbReference type="InterPro" id="IPR045540">
    <property type="entry name" value="YegS/DAGK_C"/>
</dbReference>
<dbReference type="PROSITE" id="PS50146">
    <property type="entry name" value="DAGK"/>
    <property type="match status" value="1"/>
</dbReference>
<dbReference type="InterPro" id="IPR022433">
    <property type="entry name" value="Lip_kinase_YegS"/>
</dbReference>
<dbReference type="GO" id="GO:0005524">
    <property type="term" value="F:ATP binding"/>
    <property type="evidence" value="ECO:0007669"/>
    <property type="project" value="UniProtKB-UniRule"/>
</dbReference>
<name>A0A1H4A191_9GAMM</name>
<proteinExistence type="inferred from homology"/>
<feature type="binding site" evidence="11">
    <location>
        <position position="218"/>
    </location>
    <ligand>
        <name>Mg(2+)</name>
        <dbReference type="ChEBI" id="CHEBI:18420"/>
    </ligand>
</feature>
<keyword evidence="8 11" id="KW-0443">Lipid metabolism</keyword>
<evidence type="ECO:0000256" key="6">
    <source>
        <dbReference type="ARBA" id="ARBA00022840"/>
    </source>
</evidence>
<keyword evidence="6 11" id="KW-0067">ATP-binding</keyword>
<feature type="active site" description="Proton acceptor" evidence="11">
    <location>
        <position position="271"/>
    </location>
</feature>
<dbReference type="NCBIfam" id="NF009602">
    <property type="entry name" value="PRK13054.1"/>
    <property type="match status" value="1"/>
</dbReference>
<evidence type="ECO:0000256" key="1">
    <source>
        <dbReference type="ARBA" id="ARBA00022516"/>
    </source>
</evidence>
<dbReference type="SUPFAM" id="SSF111331">
    <property type="entry name" value="NAD kinase/diacylglycerol kinase-like"/>
    <property type="match status" value="1"/>
</dbReference>
<keyword evidence="1 11" id="KW-0444">Lipid biosynthesis</keyword>
<evidence type="ECO:0000256" key="11">
    <source>
        <dbReference type="HAMAP-Rule" id="MF_01377"/>
    </source>
</evidence>
<comment type="similarity">
    <text evidence="11">Belongs to the diacylglycerol/lipid kinase family. YegS lipid kinase subfamily.</text>
</comment>
<keyword evidence="11" id="KW-0963">Cytoplasm</keyword>
<comment type="function">
    <text evidence="11">Probably phosphorylates lipids; the in vivo substrate is unknown.</text>
</comment>
<dbReference type="NCBIfam" id="TIGR03702">
    <property type="entry name" value="lip_kinase_YegS"/>
    <property type="match status" value="1"/>
</dbReference>
<dbReference type="InterPro" id="IPR050187">
    <property type="entry name" value="Lipid_Phosphate_FormReg"/>
</dbReference>
<dbReference type="RefSeq" id="WP_074728198.1">
    <property type="nucleotide sequence ID" value="NZ_FNQS01000003.1"/>
</dbReference>
<reference evidence="13 14" key="1">
    <citation type="submission" date="2016-10" db="EMBL/GenBank/DDBJ databases">
        <authorList>
            <person name="de Groot N.N."/>
        </authorList>
    </citation>
    <scope>NUCLEOTIDE SEQUENCE [LARGE SCALE GENOMIC DNA]</scope>
    <source>
        <strain evidence="13 14">ATCC 29281</strain>
    </source>
</reference>
<keyword evidence="4 11" id="KW-0547">Nucleotide-binding</keyword>
<keyword evidence="5 11" id="KW-0418">Kinase</keyword>